<evidence type="ECO:0000313" key="4">
    <source>
        <dbReference type="Proteomes" id="UP000439903"/>
    </source>
</evidence>
<dbReference type="EMBL" id="WTPW01000402">
    <property type="protein sequence ID" value="KAF0514964.1"/>
    <property type="molecule type" value="Genomic_DNA"/>
</dbReference>
<evidence type="ECO:0000256" key="1">
    <source>
        <dbReference type="ARBA" id="ARBA00022786"/>
    </source>
</evidence>
<dbReference type="Proteomes" id="UP000439903">
    <property type="component" value="Unassembled WGS sequence"/>
</dbReference>
<accession>A0A8H4EM59</accession>
<dbReference type="OrthoDB" id="289038at2759"/>
<keyword evidence="4" id="KW-1185">Reference proteome</keyword>
<keyword evidence="3" id="KW-0378">Hydrolase</keyword>
<reference evidence="3 4" key="1">
    <citation type="journal article" date="2019" name="Environ. Microbiol.">
        <title>At the nexus of three kingdoms: the genome of the mycorrhizal fungus Gigaspora margarita provides insights into plant, endobacterial and fungal interactions.</title>
        <authorList>
            <person name="Venice F."/>
            <person name="Ghignone S."/>
            <person name="Salvioli di Fossalunga A."/>
            <person name="Amselem J."/>
            <person name="Novero M."/>
            <person name="Xianan X."/>
            <person name="Sedzielewska Toro K."/>
            <person name="Morin E."/>
            <person name="Lipzen A."/>
            <person name="Grigoriev I.V."/>
            <person name="Henrissat B."/>
            <person name="Martin F.M."/>
            <person name="Bonfante P."/>
        </authorList>
    </citation>
    <scope>NUCLEOTIDE SEQUENCE [LARGE SCALE GENOMIC DNA]</scope>
    <source>
        <strain evidence="3 4">BEG34</strain>
    </source>
</reference>
<feature type="domain" description="Ubiquitin carboxyl-terminal hydrolase 7 ICP0-binding" evidence="2">
    <location>
        <begin position="45"/>
        <end position="219"/>
    </location>
</feature>
<dbReference type="Pfam" id="PF12436">
    <property type="entry name" value="USP7_ICP0_bdg"/>
    <property type="match status" value="1"/>
</dbReference>
<keyword evidence="1" id="KW-0833">Ubl conjugation pathway</keyword>
<name>A0A8H4EM59_GIGMA</name>
<sequence length="221" mass="26086">MCHQGFDLATFDKVSQFKILKSETYGAFKAMVAQKFGILVEKINFWIFTNRQNKTVRPDTPIVDKFLTMTMEKVHKEHAKRQNELKLFLNVMDRPFKDKVWFPRGSLIMIFVKYFDPDLQSLKGLCHFYIEKFHKVGDIIPSLCKAKEFPPHTHVKIYEDEIKPNMIEKMNPKHSFDDSEIQNGDIICFQKALTKEEVRKYTAIGFIHDIPTFYEFVNKHA</sequence>
<comment type="caution">
    <text evidence="3">The sequence shown here is derived from an EMBL/GenBank/DDBJ whole genome shotgun (WGS) entry which is preliminary data.</text>
</comment>
<gene>
    <name evidence="3" type="ORF">F8M41_017479</name>
</gene>
<dbReference type="Gene3D" id="3.10.20.90">
    <property type="entry name" value="Phosphatidylinositol 3-kinase Catalytic Subunit, Chain A, domain 1"/>
    <property type="match status" value="1"/>
</dbReference>
<evidence type="ECO:0000313" key="3">
    <source>
        <dbReference type="EMBL" id="KAF0514964.1"/>
    </source>
</evidence>
<dbReference type="AlphaFoldDB" id="A0A8H4EM59"/>
<dbReference type="InterPro" id="IPR024729">
    <property type="entry name" value="USP7_ICP0-binding_dom"/>
</dbReference>
<evidence type="ECO:0000259" key="2">
    <source>
        <dbReference type="Pfam" id="PF12436"/>
    </source>
</evidence>
<keyword evidence="3" id="KW-0645">Protease</keyword>
<dbReference type="GO" id="GO:0008233">
    <property type="term" value="F:peptidase activity"/>
    <property type="evidence" value="ECO:0007669"/>
    <property type="project" value="UniProtKB-KW"/>
</dbReference>
<proteinExistence type="predicted"/>
<organism evidence="3 4">
    <name type="scientific">Gigaspora margarita</name>
    <dbReference type="NCBI Taxonomy" id="4874"/>
    <lineage>
        <taxon>Eukaryota</taxon>
        <taxon>Fungi</taxon>
        <taxon>Fungi incertae sedis</taxon>
        <taxon>Mucoromycota</taxon>
        <taxon>Glomeromycotina</taxon>
        <taxon>Glomeromycetes</taxon>
        <taxon>Diversisporales</taxon>
        <taxon>Gigasporaceae</taxon>
        <taxon>Gigaspora</taxon>
    </lineage>
</organism>
<protein>
    <submittedName>
        <fullName evidence="3">Putative ubiquitin-specific processing protease 21</fullName>
    </submittedName>
</protein>
<dbReference type="GO" id="GO:0006508">
    <property type="term" value="P:proteolysis"/>
    <property type="evidence" value="ECO:0007669"/>
    <property type="project" value="UniProtKB-KW"/>
</dbReference>